<dbReference type="RefSeq" id="WP_212979020.1">
    <property type="nucleotide sequence ID" value="NZ_AP025343.1"/>
</dbReference>
<dbReference type="AlphaFoldDB" id="A0A919YFI5"/>
<name>A0A919YFI5_9BACL</name>
<evidence type="ECO:0000256" key="2">
    <source>
        <dbReference type="SAM" id="SignalP"/>
    </source>
</evidence>
<comment type="caution">
    <text evidence="3">The sequence shown here is derived from an EMBL/GenBank/DDBJ whole genome shotgun (WGS) entry which is preliminary data.</text>
</comment>
<proteinExistence type="predicted"/>
<keyword evidence="4" id="KW-1185">Reference proteome</keyword>
<reference evidence="3 4" key="1">
    <citation type="submission" date="2021-03" db="EMBL/GenBank/DDBJ databases">
        <title>Antimicrobial resistance genes in bacteria isolated from Japanese honey, and their potential for conferring macrolide and lincosamide resistance in the American foulbrood pathogen Paenibacillus larvae.</title>
        <authorList>
            <person name="Okamoto M."/>
            <person name="Kumagai M."/>
            <person name="Kanamori H."/>
            <person name="Takamatsu D."/>
        </authorList>
    </citation>
    <scope>NUCLEOTIDE SEQUENCE [LARGE SCALE GENOMIC DNA]</scope>
    <source>
        <strain evidence="3 4">J34TS1</strain>
    </source>
</reference>
<sequence length="128" mass="13490">MKKIMAFAVAVGLMASMGTAAFADADNKGADQAQTSAPVTGTSTTVVEPTEKYSPPSSQPSSTGGTLTLEITEATPFYFQPEGKLANTLAPQTVFSTGKRVADTKGNGEWLEIYTWLGNAWMHIPTAK</sequence>
<dbReference type="Proteomes" id="UP000682811">
    <property type="component" value="Unassembled WGS sequence"/>
</dbReference>
<evidence type="ECO:0000313" key="4">
    <source>
        <dbReference type="Proteomes" id="UP000682811"/>
    </source>
</evidence>
<feature type="compositionally biased region" description="Polar residues" evidence="1">
    <location>
        <begin position="32"/>
        <end position="47"/>
    </location>
</feature>
<evidence type="ECO:0008006" key="5">
    <source>
        <dbReference type="Google" id="ProtNLM"/>
    </source>
</evidence>
<feature type="region of interest" description="Disordered" evidence="1">
    <location>
        <begin position="28"/>
        <end position="66"/>
    </location>
</feature>
<organism evidence="3 4">
    <name type="scientific">Paenibacillus azoreducens</name>
    <dbReference type="NCBI Taxonomy" id="116718"/>
    <lineage>
        <taxon>Bacteria</taxon>
        <taxon>Bacillati</taxon>
        <taxon>Bacillota</taxon>
        <taxon>Bacilli</taxon>
        <taxon>Bacillales</taxon>
        <taxon>Paenibacillaceae</taxon>
        <taxon>Paenibacillus</taxon>
    </lineage>
</organism>
<evidence type="ECO:0000256" key="1">
    <source>
        <dbReference type="SAM" id="MobiDB-lite"/>
    </source>
</evidence>
<protein>
    <recommendedName>
        <fullName evidence="5">SH3 domain-containing protein</fullName>
    </recommendedName>
</protein>
<feature type="signal peptide" evidence="2">
    <location>
        <begin position="1"/>
        <end position="25"/>
    </location>
</feature>
<gene>
    <name evidence="3" type="ORF">J34TS1_31130</name>
</gene>
<keyword evidence="2" id="KW-0732">Signal</keyword>
<feature type="chain" id="PRO_5038439163" description="SH3 domain-containing protein" evidence="2">
    <location>
        <begin position="26"/>
        <end position="128"/>
    </location>
</feature>
<accession>A0A919YFI5</accession>
<dbReference type="EMBL" id="BORT01000013">
    <property type="protein sequence ID" value="GIO48348.1"/>
    <property type="molecule type" value="Genomic_DNA"/>
</dbReference>
<evidence type="ECO:0000313" key="3">
    <source>
        <dbReference type="EMBL" id="GIO48348.1"/>
    </source>
</evidence>